<dbReference type="PROSITE" id="PS51194">
    <property type="entry name" value="HELICASE_CTER"/>
    <property type="match status" value="1"/>
</dbReference>
<evidence type="ECO:0000256" key="8">
    <source>
        <dbReference type="ARBA" id="ARBA00047984"/>
    </source>
</evidence>
<feature type="region of interest" description="Disordered" evidence="9">
    <location>
        <begin position="327"/>
        <end position="433"/>
    </location>
</feature>
<dbReference type="GO" id="GO:0003723">
    <property type="term" value="F:RNA binding"/>
    <property type="evidence" value="ECO:0007669"/>
    <property type="project" value="UniProtKB-KW"/>
</dbReference>
<feature type="compositionally biased region" description="Acidic residues" evidence="9">
    <location>
        <begin position="333"/>
        <end position="353"/>
    </location>
</feature>
<dbReference type="GO" id="GO:0003724">
    <property type="term" value="F:RNA helicase activity"/>
    <property type="evidence" value="ECO:0007669"/>
    <property type="project" value="UniProtKB-EC"/>
</dbReference>
<dbReference type="SUPFAM" id="SSF52540">
    <property type="entry name" value="P-loop containing nucleoside triphosphate hydrolases"/>
    <property type="match status" value="2"/>
</dbReference>
<dbReference type="OrthoDB" id="1191041at2759"/>
<evidence type="ECO:0000313" key="13">
    <source>
        <dbReference type="Proteomes" id="UP000794436"/>
    </source>
</evidence>
<accession>A0A8K1FD86</accession>
<feature type="compositionally biased region" description="Basic and acidic residues" evidence="9">
    <location>
        <begin position="624"/>
        <end position="642"/>
    </location>
</feature>
<dbReference type="GO" id="GO:0005829">
    <property type="term" value="C:cytosol"/>
    <property type="evidence" value="ECO:0007669"/>
    <property type="project" value="TreeGrafter"/>
</dbReference>
<evidence type="ECO:0000256" key="5">
    <source>
        <dbReference type="ARBA" id="ARBA00022840"/>
    </source>
</evidence>
<protein>
    <recommendedName>
        <fullName evidence="1">RNA helicase</fullName>
        <ecNumber evidence="1">3.6.4.13</ecNumber>
    </recommendedName>
</protein>
<keyword evidence="13" id="KW-1185">Reference proteome</keyword>
<dbReference type="GO" id="GO:0016787">
    <property type="term" value="F:hydrolase activity"/>
    <property type="evidence" value="ECO:0007669"/>
    <property type="project" value="UniProtKB-KW"/>
</dbReference>
<organism evidence="12 13">
    <name type="scientific">Pythium oligandrum</name>
    <name type="common">Mycoparasitic fungus</name>
    <dbReference type="NCBI Taxonomy" id="41045"/>
    <lineage>
        <taxon>Eukaryota</taxon>
        <taxon>Sar</taxon>
        <taxon>Stramenopiles</taxon>
        <taxon>Oomycota</taxon>
        <taxon>Peronosporomycetes</taxon>
        <taxon>Pythiales</taxon>
        <taxon>Pythiaceae</taxon>
        <taxon>Pythium</taxon>
    </lineage>
</organism>
<feature type="domain" description="Helicase ATP-binding" evidence="10">
    <location>
        <begin position="47"/>
        <end position="229"/>
    </location>
</feature>
<feature type="compositionally biased region" description="Basic residues" evidence="9">
    <location>
        <begin position="609"/>
        <end position="619"/>
    </location>
</feature>
<dbReference type="Pfam" id="PF00270">
    <property type="entry name" value="DEAD"/>
    <property type="match status" value="1"/>
</dbReference>
<keyword evidence="2" id="KW-0547">Nucleotide-binding</keyword>
<keyword evidence="6" id="KW-0694">RNA-binding</keyword>
<evidence type="ECO:0000256" key="9">
    <source>
        <dbReference type="SAM" id="MobiDB-lite"/>
    </source>
</evidence>
<sequence>MAAKVSENLLDAKQTFASCDFGLDTRLTKAVAKMQFVYATLVQVHCIPLAMQGKDLLVRARTGSGKTAAFALPLLHKLLQHKQDQSSAAAAKPSIKALVLVPTKELVEQTRKHMSELMYYCRDVVSLLGLGGQSMNAQQALLRDIPDIVIATPGRLVAHLTAGNLSLKDSVQTVVIDEADLVLSFGYGEDIRTIYNHLPKACQTFCMSATLSPELEKLKKSVLHNPAVVKLEEGATDGKLQQYYLSVPVLDKDLLLYALIKLGVVHGKVIFFVNSTDAAYRLKLFFEQFLIKSVVLNAELPHNSRQHIIEEYNRGLFDYLIATDDSVDRDVGEASDDEEEDEEEEVDDEEDTDGEKQSDAEEDVDEEEEEADEGGDDDDEEDDDDEDAVMDDDEDDDDEDDEGATIDGEEDDEEEDKQTTKAKARGTKRPRDEAYGVSRGVDFRGVNFVINVDFPRSVRSYTHRIGRTARGGAHGTALSLVTLSEPKEKRALDRVQASQQPIRAASNDLLQQPAELAFDLKEIDCFRYRVEDVRRAVTGVAVREARLADVKKEILNSDKLSTHFEANPRDLNILQHDKAIGTARVQPHLATIPDYLVPISLQAAVAQNKKPKKNHKRMRTGNQDGKRRMDNDPLHTFTHDTEEGGATGGSSKPTEVEDRISYGNSGVGKSTAGRQKWKQMHRRGRFNPKTIAKIKFKQSKGFGH</sequence>
<dbReference type="CDD" id="cd18787">
    <property type="entry name" value="SF2_C_DEAD"/>
    <property type="match status" value="1"/>
</dbReference>
<dbReference type="GO" id="GO:0005524">
    <property type="term" value="F:ATP binding"/>
    <property type="evidence" value="ECO:0007669"/>
    <property type="project" value="UniProtKB-KW"/>
</dbReference>
<dbReference type="PROSITE" id="PS51192">
    <property type="entry name" value="HELICASE_ATP_BIND_1"/>
    <property type="match status" value="1"/>
</dbReference>
<comment type="catalytic activity">
    <reaction evidence="8">
        <text>ATP + H2O = ADP + phosphate + H(+)</text>
        <dbReference type="Rhea" id="RHEA:13065"/>
        <dbReference type="ChEBI" id="CHEBI:15377"/>
        <dbReference type="ChEBI" id="CHEBI:15378"/>
        <dbReference type="ChEBI" id="CHEBI:30616"/>
        <dbReference type="ChEBI" id="CHEBI:43474"/>
        <dbReference type="ChEBI" id="CHEBI:456216"/>
        <dbReference type="EC" id="3.6.4.13"/>
    </reaction>
</comment>
<dbReference type="InterPro" id="IPR027417">
    <property type="entry name" value="P-loop_NTPase"/>
</dbReference>
<dbReference type="InterPro" id="IPR050079">
    <property type="entry name" value="DEAD_box_RNA_helicase"/>
</dbReference>
<name>A0A8K1FD86_PYTOL</name>
<gene>
    <name evidence="12" type="ORF">Poli38472_006634</name>
</gene>
<evidence type="ECO:0000256" key="6">
    <source>
        <dbReference type="ARBA" id="ARBA00022884"/>
    </source>
</evidence>
<dbReference type="PANTHER" id="PTHR47959:SF21">
    <property type="entry name" value="DEAD-BOX HELICASE 56"/>
    <property type="match status" value="1"/>
</dbReference>
<dbReference type="Proteomes" id="UP000794436">
    <property type="component" value="Unassembled WGS sequence"/>
</dbReference>
<dbReference type="SMART" id="SM00487">
    <property type="entry name" value="DEXDc"/>
    <property type="match status" value="1"/>
</dbReference>
<dbReference type="InterPro" id="IPR001650">
    <property type="entry name" value="Helicase_C-like"/>
</dbReference>
<dbReference type="SMART" id="SM00490">
    <property type="entry name" value="HELICc"/>
    <property type="match status" value="1"/>
</dbReference>
<feature type="compositionally biased region" description="Basic residues" evidence="9">
    <location>
        <begin position="675"/>
        <end position="688"/>
    </location>
</feature>
<keyword evidence="4" id="KW-0347">Helicase</keyword>
<comment type="similarity">
    <text evidence="7">Belongs to the DEAD box helicase family. DDX56/DBP9 subfamily.</text>
</comment>
<dbReference type="AlphaFoldDB" id="A0A8K1FD86"/>
<proteinExistence type="inferred from homology"/>
<evidence type="ECO:0000256" key="4">
    <source>
        <dbReference type="ARBA" id="ARBA00022806"/>
    </source>
</evidence>
<evidence type="ECO:0000313" key="12">
    <source>
        <dbReference type="EMBL" id="TMW56624.1"/>
    </source>
</evidence>
<evidence type="ECO:0000256" key="3">
    <source>
        <dbReference type="ARBA" id="ARBA00022801"/>
    </source>
</evidence>
<evidence type="ECO:0000259" key="10">
    <source>
        <dbReference type="PROSITE" id="PS51192"/>
    </source>
</evidence>
<feature type="region of interest" description="Disordered" evidence="9">
    <location>
        <begin position="606"/>
        <end position="688"/>
    </location>
</feature>
<evidence type="ECO:0000256" key="2">
    <source>
        <dbReference type="ARBA" id="ARBA00022741"/>
    </source>
</evidence>
<dbReference type="Pfam" id="PF00271">
    <property type="entry name" value="Helicase_C"/>
    <property type="match status" value="2"/>
</dbReference>
<dbReference type="InterPro" id="IPR011545">
    <property type="entry name" value="DEAD/DEAH_box_helicase_dom"/>
</dbReference>
<evidence type="ECO:0000259" key="11">
    <source>
        <dbReference type="PROSITE" id="PS51194"/>
    </source>
</evidence>
<reference evidence="12" key="1">
    <citation type="submission" date="2019-03" db="EMBL/GenBank/DDBJ databases">
        <title>Long read genome sequence of the mycoparasitic Pythium oligandrum ATCC 38472 isolated from sugarbeet rhizosphere.</title>
        <authorList>
            <person name="Gaulin E."/>
        </authorList>
    </citation>
    <scope>NUCLEOTIDE SEQUENCE</scope>
    <source>
        <strain evidence="12">ATCC 38472_TT</strain>
    </source>
</reference>
<dbReference type="CDD" id="cd17961">
    <property type="entry name" value="DEADc_DDX56"/>
    <property type="match status" value="1"/>
</dbReference>
<dbReference type="EC" id="3.6.4.13" evidence="1"/>
<dbReference type="PANTHER" id="PTHR47959">
    <property type="entry name" value="ATP-DEPENDENT RNA HELICASE RHLE-RELATED"/>
    <property type="match status" value="1"/>
</dbReference>
<feature type="compositionally biased region" description="Acidic residues" evidence="9">
    <location>
        <begin position="360"/>
        <end position="416"/>
    </location>
</feature>
<evidence type="ECO:0000256" key="1">
    <source>
        <dbReference type="ARBA" id="ARBA00012552"/>
    </source>
</evidence>
<comment type="caution">
    <text evidence="12">The sequence shown here is derived from an EMBL/GenBank/DDBJ whole genome shotgun (WGS) entry which is preliminary data.</text>
</comment>
<evidence type="ECO:0000256" key="7">
    <source>
        <dbReference type="ARBA" id="ARBA00038041"/>
    </source>
</evidence>
<keyword evidence="3" id="KW-0378">Hydrolase</keyword>
<dbReference type="InterPro" id="IPR014001">
    <property type="entry name" value="Helicase_ATP-bd"/>
</dbReference>
<feature type="domain" description="Helicase C-terminal" evidence="11">
    <location>
        <begin position="438"/>
        <end position="517"/>
    </location>
</feature>
<keyword evidence="5" id="KW-0067">ATP-binding</keyword>
<dbReference type="Gene3D" id="3.40.50.300">
    <property type="entry name" value="P-loop containing nucleotide triphosphate hydrolases"/>
    <property type="match status" value="2"/>
</dbReference>
<dbReference type="EMBL" id="SPLM01000145">
    <property type="protein sequence ID" value="TMW56624.1"/>
    <property type="molecule type" value="Genomic_DNA"/>
</dbReference>